<dbReference type="Proteomes" id="UP000638648">
    <property type="component" value="Unassembled WGS sequence"/>
</dbReference>
<feature type="chain" id="PRO_5038034298" evidence="1">
    <location>
        <begin position="32"/>
        <end position="428"/>
    </location>
</feature>
<dbReference type="AlphaFoldDB" id="A0A927N722"/>
<evidence type="ECO:0000256" key="1">
    <source>
        <dbReference type="SAM" id="SignalP"/>
    </source>
</evidence>
<evidence type="ECO:0000313" key="2">
    <source>
        <dbReference type="EMBL" id="MBE1609670.1"/>
    </source>
</evidence>
<evidence type="ECO:0000313" key="3">
    <source>
        <dbReference type="Proteomes" id="UP000638648"/>
    </source>
</evidence>
<comment type="caution">
    <text evidence="2">The sequence shown here is derived from an EMBL/GenBank/DDBJ whole genome shotgun (WGS) entry which is preliminary data.</text>
</comment>
<protein>
    <submittedName>
        <fullName evidence="2">Uncharacterized protein</fullName>
    </submittedName>
</protein>
<dbReference type="Gene3D" id="2.80.10.50">
    <property type="match status" value="1"/>
</dbReference>
<accession>A0A927N722</accession>
<dbReference type="EMBL" id="JADBEM010000001">
    <property type="protein sequence ID" value="MBE1609670.1"/>
    <property type="molecule type" value="Genomic_DNA"/>
</dbReference>
<organism evidence="2 3">
    <name type="scientific">Actinopolymorpha pittospori</name>
    <dbReference type="NCBI Taxonomy" id="648752"/>
    <lineage>
        <taxon>Bacteria</taxon>
        <taxon>Bacillati</taxon>
        <taxon>Actinomycetota</taxon>
        <taxon>Actinomycetes</taxon>
        <taxon>Propionibacteriales</taxon>
        <taxon>Actinopolymorphaceae</taxon>
        <taxon>Actinopolymorpha</taxon>
    </lineage>
</organism>
<feature type="signal peptide" evidence="1">
    <location>
        <begin position="1"/>
        <end position="31"/>
    </location>
</feature>
<proteinExistence type="predicted"/>
<keyword evidence="3" id="KW-1185">Reference proteome</keyword>
<dbReference type="RefSeq" id="WP_192753209.1">
    <property type="nucleotide sequence ID" value="NZ_BAABJL010000163.1"/>
</dbReference>
<sequence length="428" mass="42872">MSTITRRGISALGAGVLAVTVAVLPATPASAAGGLDPSYGTNGTAAVRITEWGLSPGWILPGWNDGAIVVGGDTKYLGGDPYDVETLGVATLASLTSTGAMDRSFNSGAVRAIDPEMGYVMDPGTTVVGAAVDPRNGSPLVATQHITRPGRITKLGRTSGQEWSVETADVGAIAVLADGRVRYCATRVGSGTVQSFVGGLTADGEPDPAVGANGLRPLPAIFGFCKAMAVTPTGALVLASSTDNARSRIIVARTNATSGVVDTTFGKGGTQVIGAVNRDYKVSRVAIGADGAVFLLGQFTDLNPDGSGGEARVALHKLGPDGTGMPGFGSGGLIRYGVGYFVPGALTIAPAGKVVVSINNGSTGSAKGILYRVTGATGAPDPAFGTGGRVIPPGPVVDARITSSGKLLTLGVKGGAADYQTVLQRRYG</sequence>
<name>A0A927N722_9ACTN</name>
<keyword evidence="1" id="KW-0732">Signal</keyword>
<dbReference type="SUPFAM" id="SSF82171">
    <property type="entry name" value="DPP6 N-terminal domain-like"/>
    <property type="match status" value="1"/>
</dbReference>
<gene>
    <name evidence="2" type="ORF">HEB94_006518</name>
</gene>
<reference evidence="2" key="1">
    <citation type="submission" date="2020-10" db="EMBL/GenBank/DDBJ databases">
        <title>Sequencing the genomes of 1000 actinobacteria strains.</title>
        <authorList>
            <person name="Klenk H.-P."/>
        </authorList>
    </citation>
    <scope>NUCLEOTIDE SEQUENCE</scope>
    <source>
        <strain evidence="2">DSM 45354</strain>
    </source>
</reference>